<feature type="domain" description="Phospholipid/glycerol acyltransferase" evidence="3">
    <location>
        <begin position="30"/>
        <end position="159"/>
    </location>
</feature>
<dbReference type="SMART" id="SM00563">
    <property type="entry name" value="PlsC"/>
    <property type="match status" value="1"/>
</dbReference>
<keyword evidence="1" id="KW-0808">Transferase</keyword>
<dbReference type="PANTHER" id="PTHR10434">
    <property type="entry name" value="1-ACYL-SN-GLYCEROL-3-PHOSPHATE ACYLTRANSFERASE"/>
    <property type="match status" value="1"/>
</dbReference>
<dbReference type="InterPro" id="IPR002123">
    <property type="entry name" value="Plipid/glycerol_acylTrfase"/>
</dbReference>
<accession>A0ABS3WTJ0</accession>
<evidence type="ECO:0000259" key="3">
    <source>
        <dbReference type="SMART" id="SM00563"/>
    </source>
</evidence>
<organism evidence="4 5">
    <name type="scientific">Streptomyces spirodelae</name>
    <dbReference type="NCBI Taxonomy" id="2812904"/>
    <lineage>
        <taxon>Bacteria</taxon>
        <taxon>Bacillati</taxon>
        <taxon>Actinomycetota</taxon>
        <taxon>Actinomycetes</taxon>
        <taxon>Kitasatosporales</taxon>
        <taxon>Streptomycetaceae</taxon>
        <taxon>Streptomyces</taxon>
    </lineage>
</organism>
<dbReference type="CDD" id="cd07989">
    <property type="entry name" value="LPLAT_AGPAT-like"/>
    <property type="match status" value="1"/>
</dbReference>
<dbReference type="RefSeq" id="WP_209265244.1">
    <property type="nucleotide sequence ID" value="NZ_JAFFZN010000010.1"/>
</dbReference>
<keyword evidence="5" id="KW-1185">Reference proteome</keyword>
<evidence type="ECO:0000313" key="4">
    <source>
        <dbReference type="EMBL" id="MBO8186433.1"/>
    </source>
</evidence>
<evidence type="ECO:0000256" key="2">
    <source>
        <dbReference type="ARBA" id="ARBA00023315"/>
    </source>
</evidence>
<name>A0ABS3WTJ0_9ACTN</name>
<dbReference type="Proteomes" id="UP001518976">
    <property type="component" value="Unassembled WGS sequence"/>
</dbReference>
<comment type="caution">
    <text evidence="4">The sequence shown here is derived from an EMBL/GenBank/DDBJ whole genome shotgun (WGS) entry which is preliminary data.</text>
</comment>
<dbReference type="GO" id="GO:0016746">
    <property type="term" value="F:acyltransferase activity"/>
    <property type="evidence" value="ECO:0007669"/>
    <property type="project" value="UniProtKB-KW"/>
</dbReference>
<sequence>MLSRIAGVVVPVFGRLNITSDAGAAPAAGSIIIANHTSLSDPAIILAALRRLDAGPDPGPDPDPVALAAAGLWRIPLLGRALTREGHIPVHRHDRRATQALRDAQAALAAGRSVLLYPEGGLPHRGGVQEAPPRPFHPGVFRLARSTGAQVVPVGQAGARALASGGPAEVLARLLSAPLRRTGLEVHVGAPLWLGGELTQAQALALARGALTRAWYTAARRLGGPATPLAS</sequence>
<proteinExistence type="predicted"/>
<protein>
    <submittedName>
        <fullName evidence="4">1-acyl-sn-glycerol-3-phosphate acyltransferase</fullName>
    </submittedName>
</protein>
<evidence type="ECO:0000256" key="1">
    <source>
        <dbReference type="ARBA" id="ARBA00022679"/>
    </source>
</evidence>
<keyword evidence="2 4" id="KW-0012">Acyltransferase</keyword>
<reference evidence="4 5" key="1">
    <citation type="submission" date="2021-02" db="EMBL/GenBank/DDBJ databases">
        <title>Streptomyces spirodelae sp. nov., isolated from duckweed.</title>
        <authorList>
            <person name="Saimee Y."/>
            <person name="Duangmal K."/>
        </authorList>
    </citation>
    <scope>NUCLEOTIDE SEQUENCE [LARGE SCALE GENOMIC DNA]</scope>
    <source>
        <strain evidence="4 5">DW4-2</strain>
    </source>
</reference>
<dbReference type="EMBL" id="JAFFZN010000010">
    <property type="protein sequence ID" value="MBO8186433.1"/>
    <property type="molecule type" value="Genomic_DNA"/>
</dbReference>
<dbReference type="Pfam" id="PF01553">
    <property type="entry name" value="Acyltransferase"/>
    <property type="match status" value="1"/>
</dbReference>
<evidence type="ECO:0000313" key="5">
    <source>
        <dbReference type="Proteomes" id="UP001518976"/>
    </source>
</evidence>
<gene>
    <name evidence="4" type="ORF">JW592_13320</name>
</gene>
<dbReference type="SUPFAM" id="SSF69593">
    <property type="entry name" value="Glycerol-3-phosphate (1)-acyltransferase"/>
    <property type="match status" value="1"/>
</dbReference>
<dbReference type="PANTHER" id="PTHR10434:SF66">
    <property type="entry name" value="PHOSPHOLIPID_GLYCEROL ACYLTRANSFERASE DOMAIN-CONTAINING PROTEIN"/>
    <property type="match status" value="1"/>
</dbReference>